<dbReference type="EMBL" id="QSLN01000001">
    <property type="protein sequence ID" value="RDV84559.1"/>
    <property type="molecule type" value="Genomic_DNA"/>
</dbReference>
<dbReference type="SUPFAM" id="SSF51261">
    <property type="entry name" value="Duplicated hybrid motif"/>
    <property type="match status" value="1"/>
</dbReference>
<gene>
    <name evidence="4" type="ORF">DXX99_00435</name>
</gene>
<dbReference type="InterPro" id="IPR011098">
    <property type="entry name" value="G5_dom"/>
</dbReference>
<dbReference type="CDD" id="cd12797">
    <property type="entry name" value="M23_peptidase"/>
    <property type="match status" value="1"/>
</dbReference>
<keyword evidence="1" id="KW-0732">Signal</keyword>
<dbReference type="SMART" id="SM00257">
    <property type="entry name" value="LysM"/>
    <property type="match status" value="1"/>
</dbReference>
<feature type="domain" description="G5" evidence="2">
    <location>
        <begin position="213"/>
        <end position="293"/>
    </location>
</feature>
<evidence type="ECO:0000313" key="4">
    <source>
        <dbReference type="EMBL" id="RDV84559.1"/>
    </source>
</evidence>
<dbReference type="PANTHER" id="PTHR21666">
    <property type="entry name" value="PEPTIDASE-RELATED"/>
    <property type="match status" value="1"/>
</dbReference>
<dbReference type="Gene3D" id="3.10.350.10">
    <property type="entry name" value="LysM domain"/>
    <property type="match status" value="1"/>
</dbReference>
<name>A0A3D8P802_9THEO</name>
<keyword evidence="5" id="KW-1185">Reference proteome</keyword>
<organism evidence="4 5">
    <name type="scientific">Ammonifex thiophilus</name>
    <dbReference type="NCBI Taxonomy" id="444093"/>
    <lineage>
        <taxon>Bacteria</taxon>
        <taxon>Bacillati</taxon>
        <taxon>Bacillota</taxon>
        <taxon>Clostridia</taxon>
        <taxon>Thermoanaerobacterales</taxon>
        <taxon>Thermoanaerobacteraceae</taxon>
        <taxon>Ammonifex</taxon>
    </lineage>
</organism>
<dbReference type="PROSITE" id="PS51109">
    <property type="entry name" value="G5"/>
    <property type="match status" value="1"/>
</dbReference>
<dbReference type="Gene3D" id="2.70.70.10">
    <property type="entry name" value="Glucose Permease (Domain IIA)"/>
    <property type="match status" value="1"/>
</dbReference>
<evidence type="ECO:0000259" key="2">
    <source>
        <dbReference type="PROSITE" id="PS51109"/>
    </source>
</evidence>
<accession>A0A3D8P802</accession>
<dbReference type="InterPro" id="IPR050570">
    <property type="entry name" value="Cell_wall_metabolism_enzyme"/>
</dbReference>
<evidence type="ECO:0000256" key="1">
    <source>
        <dbReference type="ARBA" id="ARBA00022729"/>
    </source>
</evidence>
<dbReference type="InterPro" id="IPR011055">
    <property type="entry name" value="Dup_hybrid_motif"/>
</dbReference>
<dbReference type="GO" id="GO:0004222">
    <property type="term" value="F:metalloendopeptidase activity"/>
    <property type="evidence" value="ECO:0007669"/>
    <property type="project" value="TreeGrafter"/>
</dbReference>
<dbReference type="PANTHER" id="PTHR21666:SF270">
    <property type="entry name" value="MUREIN HYDROLASE ACTIVATOR ENVC"/>
    <property type="match status" value="1"/>
</dbReference>
<dbReference type="Pfam" id="PF01476">
    <property type="entry name" value="LysM"/>
    <property type="match status" value="1"/>
</dbReference>
<dbReference type="SUPFAM" id="SSF54106">
    <property type="entry name" value="LysM domain"/>
    <property type="match status" value="1"/>
</dbReference>
<reference evidence="4 5" key="1">
    <citation type="submission" date="2018-08" db="EMBL/GenBank/DDBJ databases">
        <title>Form III RuBisCO-mediated autotrophy in Thermodesulfobium bacteria.</title>
        <authorList>
            <person name="Toshchakov S.V."/>
            <person name="Kublanov I.V."/>
            <person name="Frolov E."/>
            <person name="Bonch-Osmolovskaya E.A."/>
            <person name="Tourova T.P."/>
            <person name="Chernych N.A."/>
            <person name="Lebedinsky A.V."/>
        </authorList>
    </citation>
    <scope>NUCLEOTIDE SEQUENCE [LARGE SCALE GENOMIC DNA]</scope>
    <source>
        <strain evidence="4 5">SR</strain>
    </source>
</reference>
<dbReference type="Gene3D" id="2.20.230.10">
    <property type="entry name" value="Resuscitation-promoting factor rpfb"/>
    <property type="match status" value="1"/>
</dbReference>
<dbReference type="Pfam" id="PF07501">
    <property type="entry name" value="G5"/>
    <property type="match status" value="1"/>
</dbReference>
<comment type="caution">
    <text evidence="4">The sequence shown here is derived from an EMBL/GenBank/DDBJ whole genome shotgun (WGS) entry which is preliminary data.</text>
</comment>
<evidence type="ECO:0000313" key="5">
    <source>
        <dbReference type="Proteomes" id="UP000256329"/>
    </source>
</evidence>
<dbReference type="SMART" id="SM01208">
    <property type="entry name" value="G5"/>
    <property type="match status" value="1"/>
</dbReference>
<dbReference type="InterPro" id="IPR018392">
    <property type="entry name" value="LysM"/>
</dbReference>
<dbReference type="AlphaFoldDB" id="A0A3D8P802"/>
<sequence length="423" mass="46670">MAGALLLWWWAGRGWLLEVNGYPVGVVASPAVVQAAVAELAKTTRLPGKVKLKDQITYRRLWWPCRQVLSLAELKERLRGRLSFCAEAVAVEVNGRPCFFFSDEATARAFLEEVRRLYTVKPGVPASFAEKISLVKKEVPLGKLMTLAEALKLVKEGERVEEKYTIKEGDTFWDLAVSLGLSVEDIIACNPNLDPWHLQPGQEIKLVRERPYLTVVQSYTERREEEVPFPVQKEYTDQLPPGKVEVVQPGVPGKCEKVYEVVAQNGREISRRLVETREITPPQAQVERLGRRILLASRGGGHSGLIWPASGPITSPFGPRWGGFHTGIDIGAPYGAPVIAAASGRVIRAGWYAGYGETVDIDHGGGVVTRYAHLSAIYVGVGEWVVQGQRIGSIGMTGRATGPHLHFEVIVNGVPRDPQRYLP</sequence>
<protein>
    <submittedName>
        <fullName evidence="4">LysM peptidoglycan-binding domain-containing protein</fullName>
    </submittedName>
</protein>
<dbReference type="PROSITE" id="PS51782">
    <property type="entry name" value="LYSM"/>
    <property type="match status" value="1"/>
</dbReference>
<dbReference type="Pfam" id="PF01551">
    <property type="entry name" value="Peptidase_M23"/>
    <property type="match status" value="1"/>
</dbReference>
<dbReference type="InterPro" id="IPR036779">
    <property type="entry name" value="LysM_dom_sf"/>
</dbReference>
<feature type="domain" description="LysM" evidence="3">
    <location>
        <begin position="162"/>
        <end position="206"/>
    </location>
</feature>
<evidence type="ECO:0000259" key="3">
    <source>
        <dbReference type="PROSITE" id="PS51782"/>
    </source>
</evidence>
<dbReference type="InterPro" id="IPR016047">
    <property type="entry name" value="M23ase_b-sheet_dom"/>
</dbReference>
<dbReference type="CDD" id="cd00118">
    <property type="entry name" value="LysM"/>
    <property type="match status" value="1"/>
</dbReference>
<dbReference type="Proteomes" id="UP000256329">
    <property type="component" value="Unassembled WGS sequence"/>
</dbReference>
<proteinExistence type="predicted"/>